<accession>A0A353L355</accession>
<keyword evidence="2" id="KW-0472">Membrane</keyword>
<dbReference type="RefSeq" id="WP_273241867.1">
    <property type="nucleotide sequence ID" value="NZ_CAMYIB010000005.1"/>
</dbReference>
<feature type="transmembrane region" description="Helical" evidence="2">
    <location>
        <begin position="49"/>
        <end position="72"/>
    </location>
</feature>
<feature type="compositionally biased region" description="Basic and acidic residues" evidence="1">
    <location>
        <begin position="269"/>
        <end position="279"/>
    </location>
</feature>
<proteinExistence type="predicted"/>
<evidence type="ECO:0000313" key="4">
    <source>
        <dbReference type="Proteomes" id="UP000259173"/>
    </source>
</evidence>
<sequence>MNPYNRFSAISSLLASSVVLAGIVAFGPTVRETIFQVAGESAVARWGGLVGAGLVLLIVWSVLSGIILPGLLKLGWPRRWVLGRSFVEGSWIQAERGGPNGPRIAIVTLKPARNGILISSSTLTRIGEVESGLHAEYLGFNWPRIDFKFRETLPIESGRQAEGFGEVQFDLTGGAPTRYSGCLQFAGAEKRIKTEGIKLTSWKERRKLRSLEGRAEVLGKYWSAFFEGPIVSSGREEHAEVKRGKRPEKVRERTAKDWRKTDTTPTANRIREEFTATGD</sequence>
<name>A0A353L355_9PROT</name>
<dbReference type="GeneID" id="92499081"/>
<keyword evidence="2" id="KW-0812">Transmembrane</keyword>
<protein>
    <recommendedName>
        <fullName evidence="5">SMODS-associating 2TM beta-strand rich effector domain-containing protein</fullName>
    </recommendedName>
</protein>
<feature type="compositionally biased region" description="Basic and acidic residues" evidence="1">
    <location>
        <begin position="236"/>
        <end position="262"/>
    </location>
</feature>
<comment type="caution">
    <text evidence="3">The sequence shown here is derived from an EMBL/GenBank/DDBJ whole genome shotgun (WGS) entry which is preliminary data.</text>
</comment>
<feature type="region of interest" description="Disordered" evidence="1">
    <location>
        <begin position="236"/>
        <end position="279"/>
    </location>
</feature>
<dbReference type="EMBL" id="DMBR01000401">
    <property type="protein sequence ID" value="HAE95530.1"/>
    <property type="molecule type" value="Genomic_DNA"/>
</dbReference>
<organism evidence="3 4">
    <name type="scientific">Hyphomonas atlantica</name>
    <dbReference type="NCBI Taxonomy" id="1280948"/>
    <lineage>
        <taxon>Bacteria</taxon>
        <taxon>Pseudomonadati</taxon>
        <taxon>Pseudomonadota</taxon>
        <taxon>Alphaproteobacteria</taxon>
        <taxon>Hyphomonadales</taxon>
        <taxon>Hyphomonadaceae</taxon>
        <taxon>Hyphomonas</taxon>
    </lineage>
</organism>
<evidence type="ECO:0000313" key="3">
    <source>
        <dbReference type="EMBL" id="HAE95530.1"/>
    </source>
</evidence>
<gene>
    <name evidence="3" type="ORF">DCG65_13315</name>
</gene>
<evidence type="ECO:0000256" key="2">
    <source>
        <dbReference type="SAM" id="Phobius"/>
    </source>
</evidence>
<reference evidence="3 4" key="1">
    <citation type="journal article" date="2018" name="Nat. Biotechnol.">
        <title>A standardized bacterial taxonomy based on genome phylogeny substantially revises the tree of life.</title>
        <authorList>
            <person name="Parks D.H."/>
            <person name="Chuvochina M."/>
            <person name="Waite D.W."/>
            <person name="Rinke C."/>
            <person name="Skarshewski A."/>
            <person name="Chaumeil P.A."/>
            <person name="Hugenholtz P."/>
        </authorList>
    </citation>
    <scope>NUCLEOTIDE SEQUENCE [LARGE SCALE GENOMIC DNA]</scope>
    <source>
        <strain evidence="3">UBA8557</strain>
    </source>
</reference>
<evidence type="ECO:0000256" key="1">
    <source>
        <dbReference type="SAM" id="MobiDB-lite"/>
    </source>
</evidence>
<dbReference type="AlphaFoldDB" id="A0A353L355"/>
<keyword evidence="2" id="KW-1133">Transmembrane helix</keyword>
<evidence type="ECO:0008006" key="5">
    <source>
        <dbReference type="Google" id="ProtNLM"/>
    </source>
</evidence>
<dbReference type="Proteomes" id="UP000259173">
    <property type="component" value="Unassembled WGS sequence"/>
</dbReference>